<evidence type="ECO:0000313" key="1">
    <source>
        <dbReference type="EMBL" id="CAD8926425.1"/>
    </source>
</evidence>
<protein>
    <submittedName>
        <fullName evidence="1">Uncharacterized protein</fullName>
    </submittedName>
</protein>
<reference evidence="1" key="1">
    <citation type="submission" date="2021-01" db="EMBL/GenBank/DDBJ databases">
        <authorList>
            <person name="Corre E."/>
            <person name="Pelletier E."/>
            <person name="Niang G."/>
            <person name="Scheremetjew M."/>
            <person name="Finn R."/>
            <person name="Kale V."/>
            <person name="Holt S."/>
            <person name="Cochrane G."/>
            <person name="Meng A."/>
            <person name="Brown T."/>
            <person name="Cohen L."/>
        </authorList>
    </citation>
    <scope>NUCLEOTIDE SEQUENCE</scope>
    <source>
        <strain evidence="1">FE60</strain>
    </source>
</reference>
<dbReference type="EMBL" id="HBFU01000582">
    <property type="protein sequence ID" value="CAD8926425.1"/>
    <property type="molecule type" value="Transcribed_RNA"/>
</dbReference>
<accession>A0A7S1CTJ4</accession>
<name>A0A7S1CTJ4_9STRA</name>
<organism evidence="1">
    <name type="scientific">Skeletonema marinoi</name>
    <dbReference type="NCBI Taxonomy" id="267567"/>
    <lineage>
        <taxon>Eukaryota</taxon>
        <taxon>Sar</taxon>
        <taxon>Stramenopiles</taxon>
        <taxon>Ochrophyta</taxon>
        <taxon>Bacillariophyta</taxon>
        <taxon>Coscinodiscophyceae</taxon>
        <taxon>Thalassiosirophycidae</taxon>
        <taxon>Thalassiosirales</taxon>
        <taxon>Skeletonemataceae</taxon>
        <taxon>Skeletonema</taxon>
        <taxon>Skeletonema marinoi-dohrnii complex</taxon>
    </lineage>
</organism>
<gene>
    <name evidence="1" type="ORF">SMAR1040_LOCUS372</name>
</gene>
<proteinExistence type="predicted"/>
<dbReference type="AlphaFoldDB" id="A0A7S1CTJ4"/>
<sequence>MYLNKLLSFASPIFPFDDACFASINITDVGACNNEHDAAFVEIEEEFDRNFESCQSGFCASLDYAPSEGPMGMCSCGIVFCSNAAYRAPTVCDEGEEYLLSLAQLVKCTVDAAKDASQKRKDVISVNNEAPPKEGRDASQSCQEDVVACEEDVLKSVTKGWATRYCFNYIEKMLSPEISPSGEYAWMEECGTDHPTLTPLISLCMEVFSSNVIDDDEGIITYIDTEIPEGTPQATAEPSSATTYAFASASVAGWLFLSPIAMLYI</sequence>